<comment type="caution">
    <text evidence="2">The sequence shown here is derived from an EMBL/GenBank/DDBJ whole genome shotgun (WGS) entry which is preliminary data.</text>
</comment>
<feature type="compositionally biased region" description="Polar residues" evidence="1">
    <location>
        <begin position="780"/>
        <end position="789"/>
    </location>
</feature>
<evidence type="ECO:0000256" key="1">
    <source>
        <dbReference type="SAM" id="MobiDB-lite"/>
    </source>
</evidence>
<dbReference type="SUPFAM" id="SSF82171">
    <property type="entry name" value="DPP6 N-terminal domain-like"/>
    <property type="match status" value="1"/>
</dbReference>
<accession>A0A0W0TVS4</accession>
<sequence>MFYPYVMQRLNLKLSVPPGMGWRRGAGERHYNVYSPETLKELLAPEFSQRVRFMRIDAGENLPLAHLFEGQDKRPVYTWNGNELVFHYFDEEVVRTCVLPVEKEKYREIDNLFNPLPLNAPEAVSESARSELNALTALRFHTEPSHSAWLMHVDADNASTLFETSNLRDNNPVYTWNGSELVCYHIEDGAARRCLLPVEKVNLKSLDSLFNRLPLNELQPISEDGRSLLHAFTALWSSSELWPLMRLMRVDAGRDVSVSESFQGMDKSPVYTWNGKELVFHHFDDEAVRTYVLPVEKEKYGEIDTYFNRLPLNALEAVSESAKNHLNALTALRFRTELSRPAWLMRVDADNGSLLLEALNLQDTNPVYTWNGSELVCYLPEDGAVRSYLLPVEKDNRKNLDRLFNRLPLNELQPVSEDGRRQLQAFSALWNRSELWPHARLMRIDVGEDVSLSEFFQDESSIYTWNGSVLRLHTLDDGAVRTHLLPVNKDNLNSLDSLFNPLPLNEPQTVSDETLNQLKLLSSRQFRFVVDKCGDVWFAPEGAPDATIPGHGHMLEGENCLTAGNVFVSDDGRELLGVSNKSGDYKPSVSSLFWLFRNLFLHPTTFPFMIPSRLFILESSGLIHENVVMSVLRVAVSWKCAELSTSYETGIQGPVVKTVIVRGGDNKRSQHPMESSNSDLNAKRFRTVNFFDCRDASPEVMELPQRESAAPAMPRSRRFLFADMKEESPAASSSQVFPTALSVEDDSPEIAGLPSHESATPPMPRSRRSLFADMKGESPAASSSQDFSL</sequence>
<dbReference type="STRING" id="45065.Lgee_1192"/>
<name>A0A0W0TVS4_9GAMM</name>
<organism evidence="2 3">
    <name type="scientific">Legionella geestiana</name>
    <dbReference type="NCBI Taxonomy" id="45065"/>
    <lineage>
        <taxon>Bacteria</taxon>
        <taxon>Pseudomonadati</taxon>
        <taxon>Pseudomonadota</taxon>
        <taxon>Gammaproteobacteria</taxon>
        <taxon>Legionellales</taxon>
        <taxon>Legionellaceae</taxon>
        <taxon>Legionella</taxon>
    </lineage>
</organism>
<dbReference type="PATRIC" id="fig|45065.4.peg.1283"/>
<keyword evidence="3" id="KW-1185">Reference proteome</keyword>
<proteinExistence type="predicted"/>
<protein>
    <submittedName>
        <fullName evidence="2">Uncharacterized protein</fullName>
    </submittedName>
</protein>
<feature type="region of interest" description="Disordered" evidence="1">
    <location>
        <begin position="730"/>
        <end position="789"/>
    </location>
</feature>
<dbReference type="EMBL" id="LNYC01000044">
    <property type="protein sequence ID" value="KTC99700.1"/>
    <property type="molecule type" value="Genomic_DNA"/>
</dbReference>
<evidence type="ECO:0000313" key="2">
    <source>
        <dbReference type="EMBL" id="KTC99700.1"/>
    </source>
</evidence>
<dbReference type="AlphaFoldDB" id="A0A0W0TVS4"/>
<dbReference type="Proteomes" id="UP000054785">
    <property type="component" value="Unassembled WGS sequence"/>
</dbReference>
<reference evidence="2 3" key="1">
    <citation type="submission" date="2015-11" db="EMBL/GenBank/DDBJ databases">
        <title>Genomic analysis of 38 Legionella species identifies large and diverse effector repertoires.</title>
        <authorList>
            <person name="Burstein D."/>
            <person name="Amaro F."/>
            <person name="Zusman T."/>
            <person name="Lifshitz Z."/>
            <person name="Cohen O."/>
            <person name="Gilbert J.A."/>
            <person name="Pupko T."/>
            <person name="Shuman H.A."/>
            <person name="Segal G."/>
        </authorList>
    </citation>
    <scope>NUCLEOTIDE SEQUENCE [LARGE SCALE GENOMIC DNA]</scope>
    <source>
        <strain evidence="2 3">ATCC 49504</strain>
    </source>
</reference>
<evidence type="ECO:0000313" key="3">
    <source>
        <dbReference type="Proteomes" id="UP000054785"/>
    </source>
</evidence>
<dbReference type="RefSeq" id="WP_028386301.1">
    <property type="nucleotide sequence ID" value="NZ_CAAAHN010000007.1"/>
</dbReference>
<gene>
    <name evidence="2" type="ORF">Lgee_1192</name>
</gene>